<dbReference type="EMBL" id="HBEC01011730">
    <property type="protein sequence ID" value="CAD8285346.1"/>
    <property type="molecule type" value="Transcribed_RNA"/>
</dbReference>
<evidence type="ECO:0000313" key="3">
    <source>
        <dbReference type="EMBL" id="CAD8285346.1"/>
    </source>
</evidence>
<sequence>MKFCKVLEDQDRDLPELQHLFLRYKALKKKINAIGAAASDAAANHGIAADGGDVGPSSVASSGLSTEETEFVATLNEDLERFNSFFMEKEEEEVIKIQALADRLESATSTEELSDVTQGLINLHGELVLVLHWSLINYSAIVKILKKHDKRTGVFLRAPYLANVLQQPFASTNMMSRLVKRAEQLVSNAIARARMEGIAEQRDGHESCAEAKYRVAAEMPPDDEIATTTGTGDTMAAAAAAMASSLSLSSSSMLPSSSSPLLPSSEDSPSVSPPVCLSRALRSSASESESSLEDSPAPAPPCEPLRLRQSRRLNMVERSFGGSAAFTRARAFNGSRQALLSWLALGEPHLSVRNCRQTRARSAKNGWV</sequence>
<organism evidence="3">
    <name type="scientific">Chlamydomonas euryale</name>
    <dbReference type="NCBI Taxonomy" id="1486919"/>
    <lineage>
        <taxon>Eukaryota</taxon>
        <taxon>Viridiplantae</taxon>
        <taxon>Chlorophyta</taxon>
        <taxon>core chlorophytes</taxon>
        <taxon>Chlorophyceae</taxon>
        <taxon>CS clade</taxon>
        <taxon>Chlamydomonadales</taxon>
        <taxon>Chlamydomonadaceae</taxon>
        <taxon>Chlamydomonas</taxon>
    </lineage>
</organism>
<dbReference type="AlphaFoldDB" id="A0A7R9YT16"/>
<protein>
    <recommendedName>
        <fullName evidence="2">SPX domain-containing protein</fullName>
    </recommendedName>
</protein>
<dbReference type="PANTHER" id="PTHR45978">
    <property type="entry name" value="SPX DOMAIN-CONTAINING PROTEIN 3"/>
    <property type="match status" value="1"/>
</dbReference>
<accession>A0A7R9YT16</accession>
<feature type="region of interest" description="Disordered" evidence="1">
    <location>
        <begin position="253"/>
        <end position="304"/>
    </location>
</feature>
<reference evidence="3" key="1">
    <citation type="submission" date="2021-01" db="EMBL/GenBank/DDBJ databases">
        <authorList>
            <person name="Corre E."/>
            <person name="Pelletier E."/>
            <person name="Niang G."/>
            <person name="Scheremetjew M."/>
            <person name="Finn R."/>
            <person name="Kale V."/>
            <person name="Holt S."/>
            <person name="Cochrane G."/>
            <person name="Meng A."/>
            <person name="Brown T."/>
            <person name="Cohen L."/>
        </authorList>
    </citation>
    <scope>NUCLEOTIDE SEQUENCE</scope>
    <source>
        <strain evidence="3">CCMP219</strain>
    </source>
</reference>
<dbReference type="PANTHER" id="PTHR45978:SF7">
    <property type="entry name" value="SPX DOMAIN-CONTAINING PROTEIN 4"/>
    <property type="match status" value="1"/>
</dbReference>
<gene>
    <name evidence="3" type="ORF">CEUR00632_LOCUS5384</name>
</gene>
<name>A0A7R9YT16_9CHLO</name>
<dbReference type="GO" id="GO:0016036">
    <property type="term" value="P:cellular response to phosphate starvation"/>
    <property type="evidence" value="ECO:0007669"/>
    <property type="project" value="InterPro"/>
</dbReference>
<evidence type="ECO:0000256" key="1">
    <source>
        <dbReference type="SAM" id="MobiDB-lite"/>
    </source>
</evidence>
<dbReference type="InterPro" id="IPR031142">
    <property type="entry name" value="SPX_prot"/>
</dbReference>
<dbReference type="InterPro" id="IPR004331">
    <property type="entry name" value="SPX_dom"/>
</dbReference>
<dbReference type="PROSITE" id="PS51382">
    <property type="entry name" value="SPX"/>
    <property type="match status" value="1"/>
</dbReference>
<feature type="domain" description="SPX" evidence="2">
    <location>
        <begin position="1"/>
        <end position="162"/>
    </location>
</feature>
<feature type="compositionally biased region" description="Low complexity" evidence="1">
    <location>
        <begin position="253"/>
        <end position="296"/>
    </location>
</feature>
<proteinExistence type="predicted"/>
<evidence type="ECO:0000259" key="2">
    <source>
        <dbReference type="PROSITE" id="PS51382"/>
    </source>
</evidence>